<reference evidence="1 2" key="1">
    <citation type="submission" date="2020-04" db="EMBL/GenBank/DDBJ databases">
        <title>Genome sequencing of Rosenbergiella species.</title>
        <authorList>
            <person name="Alvarez-Perez S."/>
            <person name="Lievens B."/>
        </authorList>
    </citation>
    <scope>NUCLEOTIDE SEQUENCE [LARGE SCALE GENOMIC DNA]</scope>
    <source>
        <strain evidence="1 2">S61</strain>
    </source>
</reference>
<proteinExistence type="predicted"/>
<protein>
    <submittedName>
        <fullName evidence="1">Type VI secretion system lipoprotein TssJ</fullName>
    </submittedName>
</protein>
<accession>A0ABS5STY9</accession>
<organism evidence="1 2">
    <name type="scientific">Rosenbergiella gaditana</name>
    <dbReference type="NCBI Taxonomy" id="2726987"/>
    <lineage>
        <taxon>Bacteria</taxon>
        <taxon>Pseudomonadati</taxon>
        <taxon>Pseudomonadota</taxon>
        <taxon>Gammaproteobacteria</taxon>
        <taxon>Enterobacterales</taxon>
        <taxon>Erwiniaceae</taxon>
        <taxon>Rosenbergiella</taxon>
    </lineage>
</organism>
<keyword evidence="1" id="KW-0449">Lipoprotein</keyword>
<evidence type="ECO:0000313" key="1">
    <source>
        <dbReference type="EMBL" id="MBT0723578.1"/>
    </source>
</evidence>
<keyword evidence="2" id="KW-1185">Reference proteome</keyword>
<dbReference type="Gene3D" id="2.60.40.4150">
    <property type="entry name" value="Type VI secretion system, lipoprotein SciN"/>
    <property type="match status" value="1"/>
</dbReference>
<sequence length="174" mass="19482">MFFSTEIKKYRLKGLITILLAVVLSSCGSNRSEPVGGEIKINLVADKDINPNVKGEPAPLNIFIFNVKEADVFVNADFFEIVDGASKPMQAAASKIYEAILQPGESRVVFIKPDSDTRTLGFIGAYRELNDSIWLVSWDLPEKKKTWWQGFFGNDSLELHAHFQKAAITIKKMD</sequence>
<dbReference type="RefSeq" id="WP_214236288.1">
    <property type="nucleotide sequence ID" value="NZ_JABBFR010000003.1"/>
</dbReference>
<dbReference type="PANTHER" id="PTHR37625:SF4">
    <property type="entry name" value="OUTER MEMBRANE LIPOPROTEIN"/>
    <property type="match status" value="1"/>
</dbReference>
<dbReference type="EMBL" id="JABBFR010000003">
    <property type="protein sequence ID" value="MBT0723578.1"/>
    <property type="molecule type" value="Genomic_DNA"/>
</dbReference>
<evidence type="ECO:0000313" key="2">
    <source>
        <dbReference type="Proteomes" id="UP000790096"/>
    </source>
</evidence>
<dbReference type="Pfam" id="PF12790">
    <property type="entry name" value="T6SS-SciN"/>
    <property type="match status" value="1"/>
</dbReference>
<comment type="caution">
    <text evidence="1">The sequence shown here is derived from an EMBL/GenBank/DDBJ whole genome shotgun (WGS) entry which is preliminary data.</text>
</comment>
<gene>
    <name evidence="1" type="primary">tssJ</name>
    <name evidence="1" type="ORF">HH682_03775</name>
</gene>
<dbReference type="InterPro" id="IPR038706">
    <property type="entry name" value="Type_VI_SciN-like_sf"/>
</dbReference>
<dbReference type="Proteomes" id="UP000790096">
    <property type="component" value="Unassembled WGS sequence"/>
</dbReference>
<dbReference type="PANTHER" id="PTHR37625">
    <property type="entry name" value="OUTER MEMBRANE LIPOPROTEIN-RELATED"/>
    <property type="match status" value="1"/>
</dbReference>
<dbReference type="NCBIfam" id="TIGR03352">
    <property type="entry name" value="VI_chp_3"/>
    <property type="match status" value="1"/>
</dbReference>
<dbReference type="InterPro" id="IPR017734">
    <property type="entry name" value="T6SS_SciN"/>
</dbReference>
<name>A0ABS5STY9_9GAMM</name>